<sequence length="92" mass="10288">MDSESAPTSTNFMESSPSNIINNIVQKPLVVDPLTTTPQAGVVDEAEMEQISSFSLTRSERETKPPIKYRDLEWKTVHGRAMDSQIEYAKVS</sequence>
<accession>A0ABQ8D6Z1</accession>
<organism evidence="1 2">
    <name type="scientific">Brassica napus</name>
    <name type="common">Rape</name>
    <dbReference type="NCBI Taxonomy" id="3708"/>
    <lineage>
        <taxon>Eukaryota</taxon>
        <taxon>Viridiplantae</taxon>
        <taxon>Streptophyta</taxon>
        <taxon>Embryophyta</taxon>
        <taxon>Tracheophyta</taxon>
        <taxon>Spermatophyta</taxon>
        <taxon>Magnoliopsida</taxon>
        <taxon>eudicotyledons</taxon>
        <taxon>Gunneridae</taxon>
        <taxon>Pentapetalae</taxon>
        <taxon>rosids</taxon>
        <taxon>malvids</taxon>
        <taxon>Brassicales</taxon>
        <taxon>Brassicaceae</taxon>
        <taxon>Brassiceae</taxon>
        <taxon>Brassica</taxon>
    </lineage>
</organism>
<reference evidence="1 2" key="1">
    <citation type="submission" date="2021-05" db="EMBL/GenBank/DDBJ databases">
        <title>Genome Assembly of Synthetic Allotetraploid Brassica napus Reveals Homoeologous Exchanges between Subgenomes.</title>
        <authorList>
            <person name="Davis J.T."/>
        </authorList>
    </citation>
    <scope>NUCLEOTIDE SEQUENCE [LARGE SCALE GENOMIC DNA]</scope>
    <source>
        <strain evidence="2">cv. Da-Ae</strain>
        <tissue evidence="1">Seedling</tissue>
    </source>
</reference>
<evidence type="ECO:0000313" key="2">
    <source>
        <dbReference type="Proteomes" id="UP000824890"/>
    </source>
</evidence>
<dbReference type="Proteomes" id="UP000824890">
    <property type="component" value="Unassembled WGS sequence"/>
</dbReference>
<gene>
    <name evidence="1" type="ORF">HID58_017383</name>
</gene>
<name>A0ABQ8D6Z1_BRANA</name>
<keyword evidence="2" id="KW-1185">Reference proteome</keyword>
<proteinExistence type="predicted"/>
<comment type="caution">
    <text evidence="1">The sequence shown here is derived from an EMBL/GenBank/DDBJ whole genome shotgun (WGS) entry which is preliminary data.</text>
</comment>
<evidence type="ECO:0000313" key="1">
    <source>
        <dbReference type="EMBL" id="KAH0925127.1"/>
    </source>
</evidence>
<protein>
    <submittedName>
        <fullName evidence="1">Uncharacterized protein</fullName>
    </submittedName>
</protein>
<dbReference type="EMBL" id="JAGKQM010000005">
    <property type="protein sequence ID" value="KAH0925127.1"/>
    <property type="molecule type" value="Genomic_DNA"/>
</dbReference>